<dbReference type="InterPro" id="IPR006158">
    <property type="entry name" value="Cobalamin-bd"/>
</dbReference>
<dbReference type="SFLD" id="SFLDS00029">
    <property type="entry name" value="Radical_SAM"/>
    <property type="match status" value="1"/>
</dbReference>
<dbReference type="InterPro" id="IPR023404">
    <property type="entry name" value="rSAM_horseshoe"/>
</dbReference>
<organism evidence="9 10">
    <name type="scientific">Paracraurococcus lichenis</name>
    <dbReference type="NCBI Taxonomy" id="3064888"/>
    <lineage>
        <taxon>Bacteria</taxon>
        <taxon>Pseudomonadati</taxon>
        <taxon>Pseudomonadota</taxon>
        <taxon>Alphaproteobacteria</taxon>
        <taxon>Acetobacterales</taxon>
        <taxon>Roseomonadaceae</taxon>
        <taxon>Paracraurococcus</taxon>
    </lineage>
</organism>
<evidence type="ECO:0000256" key="2">
    <source>
        <dbReference type="ARBA" id="ARBA00022691"/>
    </source>
</evidence>
<dbReference type="CDD" id="cd01335">
    <property type="entry name" value="Radical_SAM"/>
    <property type="match status" value="1"/>
</dbReference>
<keyword evidence="5" id="KW-0411">Iron-sulfur</keyword>
<dbReference type="InterPro" id="IPR058240">
    <property type="entry name" value="rSAM_sf"/>
</dbReference>
<keyword evidence="10" id="KW-1185">Reference proteome</keyword>
<dbReference type="Pfam" id="PF04055">
    <property type="entry name" value="Radical_SAM"/>
    <property type="match status" value="1"/>
</dbReference>
<feature type="region of interest" description="Disordered" evidence="6">
    <location>
        <begin position="542"/>
        <end position="564"/>
    </location>
</feature>
<comment type="cofactor">
    <cofactor evidence="1">
        <name>[4Fe-4S] cluster</name>
        <dbReference type="ChEBI" id="CHEBI:49883"/>
    </cofactor>
</comment>
<gene>
    <name evidence="9" type="primary">bchE</name>
    <name evidence="9" type="ORF">Q7A36_03885</name>
</gene>
<evidence type="ECO:0000259" key="8">
    <source>
        <dbReference type="PROSITE" id="PS51918"/>
    </source>
</evidence>
<dbReference type="Gene3D" id="3.40.50.280">
    <property type="entry name" value="Cobalamin-binding domain"/>
    <property type="match status" value="1"/>
</dbReference>
<dbReference type="InterPro" id="IPR007197">
    <property type="entry name" value="rSAM"/>
</dbReference>
<dbReference type="CDD" id="cd02068">
    <property type="entry name" value="radical_SAM_B12_BD"/>
    <property type="match status" value="1"/>
</dbReference>
<dbReference type="SFLD" id="SFLDG01082">
    <property type="entry name" value="B12-binding_domain_containing"/>
    <property type="match status" value="1"/>
</dbReference>
<evidence type="ECO:0000256" key="3">
    <source>
        <dbReference type="ARBA" id="ARBA00022723"/>
    </source>
</evidence>
<dbReference type="RefSeq" id="WP_305102344.1">
    <property type="nucleotide sequence ID" value="NZ_JAUTWS010000003.1"/>
</dbReference>
<evidence type="ECO:0000256" key="5">
    <source>
        <dbReference type="ARBA" id="ARBA00023014"/>
    </source>
</evidence>
<dbReference type="PROSITE" id="PS51918">
    <property type="entry name" value="RADICAL_SAM"/>
    <property type="match status" value="1"/>
</dbReference>
<keyword evidence="2" id="KW-0949">S-adenosyl-L-methionine</keyword>
<evidence type="ECO:0000256" key="6">
    <source>
        <dbReference type="SAM" id="MobiDB-lite"/>
    </source>
</evidence>
<dbReference type="NCBIfam" id="TIGR02026">
    <property type="entry name" value="BchE"/>
    <property type="match status" value="1"/>
</dbReference>
<evidence type="ECO:0000256" key="1">
    <source>
        <dbReference type="ARBA" id="ARBA00001966"/>
    </source>
</evidence>
<name>A0ABT9DUB4_9PROT</name>
<proteinExistence type="predicted"/>
<dbReference type="Gene3D" id="3.80.30.20">
    <property type="entry name" value="tm_1862 like domain"/>
    <property type="match status" value="1"/>
</dbReference>
<reference evidence="9 10" key="1">
    <citation type="submission" date="2023-08" db="EMBL/GenBank/DDBJ databases">
        <title>The draft genome sequence of Paracraurococcus sp. LOR1-02.</title>
        <authorList>
            <person name="Kingkaew E."/>
            <person name="Tanasupawat S."/>
        </authorList>
    </citation>
    <scope>NUCLEOTIDE SEQUENCE [LARGE SCALE GENOMIC DNA]</scope>
    <source>
        <strain evidence="9 10">LOR1-02</strain>
    </source>
</reference>
<dbReference type="Proteomes" id="UP001243009">
    <property type="component" value="Unassembled WGS sequence"/>
</dbReference>
<feature type="domain" description="B12-binding" evidence="7">
    <location>
        <begin position="9"/>
        <end position="143"/>
    </location>
</feature>
<sequence length="564" mass="63620">MRIVLIHPNYHSGGAEIAGNWPPAWVAYLSGYLKNAGYGDVTFIDAMTDHLSPEQLRDALAQLRPDLVGTTAITPAIYEAEAVLKLAKETCPQAVTVLGGIHGTFMFPQVLAEAPWIDCVVRGEGEQVLLDLVRCLDEGRWPAERDTVKGIAYHDGTEVVATPAAPPIADVDRISPDWGILDWGKYVYIPTGTRVAIPNLARGCPFTCSFCSQWKFWRDYRVRDPRKVVDEIETLVRDHQVGFFILADEEPTIHKKKFVQFCEELIARGLPEKVRWGINTRVTDILRDEALLPLYRRAGLVHVSLGTEAAAQLKLDRFNKETTVAQNRKAIQLLRRAGIVTEAQFIVGLENETVETLEETYRMARDWNPDMANWAMYTPWPFSDLFQELGDKVEVYDFSKYNFVTPIMKPDAMDRATLLDRTMANYRRFYMRKAFLGYPWERDRRRRSYLVGCLKAFLKSGFRRTFYDLGKVGYWGPQTKTRVDFHFDESRRLSAPAAKAPHNAMWKTMHRPKAKLPAANAAMQSALAARACGGGTEQLEESLEPVTPCGSGTRPLPEGIGGQG</sequence>
<dbReference type="SUPFAM" id="SSF102114">
    <property type="entry name" value="Radical SAM enzymes"/>
    <property type="match status" value="1"/>
</dbReference>
<feature type="domain" description="Radical SAM core" evidence="8">
    <location>
        <begin position="190"/>
        <end position="416"/>
    </location>
</feature>
<protein>
    <submittedName>
        <fullName evidence="9">Magnesium-protoporphyrin IX monomethyl ester anaerobic oxidative cyclase</fullName>
    </submittedName>
</protein>
<dbReference type="InterPro" id="IPR051198">
    <property type="entry name" value="BchE-like"/>
</dbReference>
<dbReference type="SFLD" id="SFLDF00302">
    <property type="entry name" value="anaerobic_magnesium-protoporph"/>
    <property type="match status" value="1"/>
</dbReference>
<comment type="caution">
    <text evidence="9">The sequence shown here is derived from an EMBL/GenBank/DDBJ whole genome shotgun (WGS) entry which is preliminary data.</text>
</comment>
<dbReference type="InterPro" id="IPR034466">
    <property type="entry name" value="Methyltransferase_Class_B"/>
</dbReference>
<dbReference type="EMBL" id="JAUTWS010000003">
    <property type="protein sequence ID" value="MDO9707473.1"/>
    <property type="molecule type" value="Genomic_DNA"/>
</dbReference>
<dbReference type="SMART" id="SM00729">
    <property type="entry name" value="Elp3"/>
    <property type="match status" value="1"/>
</dbReference>
<dbReference type="PANTHER" id="PTHR43409:SF13">
    <property type="entry name" value="ANAEROBIC MAGNESIUM-PROTOPORPHYRIN IX MONOMETHYL ESTER CYCLASE"/>
    <property type="match status" value="1"/>
</dbReference>
<dbReference type="Pfam" id="PF02310">
    <property type="entry name" value="B12-binding"/>
    <property type="match status" value="1"/>
</dbReference>
<evidence type="ECO:0000259" key="7">
    <source>
        <dbReference type="PROSITE" id="PS51332"/>
    </source>
</evidence>
<accession>A0ABT9DUB4</accession>
<evidence type="ECO:0000313" key="9">
    <source>
        <dbReference type="EMBL" id="MDO9707473.1"/>
    </source>
</evidence>
<keyword evidence="3" id="KW-0479">Metal-binding</keyword>
<evidence type="ECO:0000256" key="4">
    <source>
        <dbReference type="ARBA" id="ARBA00023004"/>
    </source>
</evidence>
<dbReference type="PANTHER" id="PTHR43409">
    <property type="entry name" value="ANAEROBIC MAGNESIUM-PROTOPORPHYRIN IX MONOMETHYL ESTER CYCLASE-RELATED"/>
    <property type="match status" value="1"/>
</dbReference>
<dbReference type="SFLD" id="SFLDG01123">
    <property type="entry name" value="methyltransferase_(Class_B)"/>
    <property type="match status" value="1"/>
</dbReference>
<dbReference type="InterPro" id="IPR006638">
    <property type="entry name" value="Elp3/MiaA/NifB-like_rSAM"/>
</dbReference>
<evidence type="ECO:0000313" key="10">
    <source>
        <dbReference type="Proteomes" id="UP001243009"/>
    </source>
</evidence>
<keyword evidence="4" id="KW-0408">Iron</keyword>
<dbReference type="PROSITE" id="PS51332">
    <property type="entry name" value="B12_BINDING"/>
    <property type="match status" value="1"/>
</dbReference>